<accession>A0A5C3M5I5</accession>
<dbReference type="AlphaFoldDB" id="A0A5C3M5I5"/>
<name>A0A5C3M5I5_9AGAR</name>
<organism evidence="2 3">
    <name type="scientific">Crucibulum laeve</name>
    <dbReference type="NCBI Taxonomy" id="68775"/>
    <lineage>
        <taxon>Eukaryota</taxon>
        <taxon>Fungi</taxon>
        <taxon>Dikarya</taxon>
        <taxon>Basidiomycota</taxon>
        <taxon>Agaricomycotina</taxon>
        <taxon>Agaricomycetes</taxon>
        <taxon>Agaricomycetidae</taxon>
        <taxon>Agaricales</taxon>
        <taxon>Agaricineae</taxon>
        <taxon>Nidulariaceae</taxon>
        <taxon>Crucibulum</taxon>
    </lineage>
</organism>
<keyword evidence="3" id="KW-1185">Reference proteome</keyword>
<evidence type="ECO:0000313" key="2">
    <source>
        <dbReference type="EMBL" id="TFK39098.1"/>
    </source>
</evidence>
<dbReference type="Proteomes" id="UP000308652">
    <property type="component" value="Unassembled WGS sequence"/>
</dbReference>
<protein>
    <submittedName>
        <fullName evidence="2">Uncharacterized protein</fullName>
    </submittedName>
</protein>
<reference evidence="2 3" key="1">
    <citation type="journal article" date="2019" name="Nat. Ecol. Evol.">
        <title>Megaphylogeny resolves global patterns of mushroom evolution.</title>
        <authorList>
            <person name="Varga T."/>
            <person name="Krizsan K."/>
            <person name="Foldi C."/>
            <person name="Dima B."/>
            <person name="Sanchez-Garcia M."/>
            <person name="Sanchez-Ramirez S."/>
            <person name="Szollosi G.J."/>
            <person name="Szarkandi J.G."/>
            <person name="Papp V."/>
            <person name="Albert L."/>
            <person name="Andreopoulos W."/>
            <person name="Angelini C."/>
            <person name="Antonin V."/>
            <person name="Barry K.W."/>
            <person name="Bougher N.L."/>
            <person name="Buchanan P."/>
            <person name="Buyck B."/>
            <person name="Bense V."/>
            <person name="Catcheside P."/>
            <person name="Chovatia M."/>
            <person name="Cooper J."/>
            <person name="Damon W."/>
            <person name="Desjardin D."/>
            <person name="Finy P."/>
            <person name="Geml J."/>
            <person name="Haridas S."/>
            <person name="Hughes K."/>
            <person name="Justo A."/>
            <person name="Karasinski D."/>
            <person name="Kautmanova I."/>
            <person name="Kiss B."/>
            <person name="Kocsube S."/>
            <person name="Kotiranta H."/>
            <person name="LaButti K.M."/>
            <person name="Lechner B.E."/>
            <person name="Liimatainen K."/>
            <person name="Lipzen A."/>
            <person name="Lukacs Z."/>
            <person name="Mihaltcheva S."/>
            <person name="Morgado L.N."/>
            <person name="Niskanen T."/>
            <person name="Noordeloos M.E."/>
            <person name="Ohm R.A."/>
            <person name="Ortiz-Santana B."/>
            <person name="Ovrebo C."/>
            <person name="Racz N."/>
            <person name="Riley R."/>
            <person name="Savchenko A."/>
            <person name="Shiryaev A."/>
            <person name="Soop K."/>
            <person name="Spirin V."/>
            <person name="Szebenyi C."/>
            <person name="Tomsovsky M."/>
            <person name="Tulloss R.E."/>
            <person name="Uehling J."/>
            <person name="Grigoriev I.V."/>
            <person name="Vagvolgyi C."/>
            <person name="Papp T."/>
            <person name="Martin F.M."/>
            <person name="Miettinen O."/>
            <person name="Hibbett D.S."/>
            <person name="Nagy L.G."/>
        </authorList>
    </citation>
    <scope>NUCLEOTIDE SEQUENCE [LARGE SCALE GENOMIC DNA]</scope>
    <source>
        <strain evidence="2 3">CBS 166.37</strain>
    </source>
</reference>
<evidence type="ECO:0000313" key="3">
    <source>
        <dbReference type="Proteomes" id="UP000308652"/>
    </source>
</evidence>
<proteinExistence type="predicted"/>
<feature type="region of interest" description="Disordered" evidence="1">
    <location>
        <begin position="1"/>
        <end position="25"/>
    </location>
</feature>
<dbReference type="EMBL" id="ML213601">
    <property type="protein sequence ID" value="TFK39098.1"/>
    <property type="molecule type" value="Genomic_DNA"/>
</dbReference>
<evidence type="ECO:0000256" key="1">
    <source>
        <dbReference type="SAM" id="MobiDB-lite"/>
    </source>
</evidence>
<sequence>MIIPQTNPDCPSMPEADSPSNSFLNGSAGFTGRDVHYLSAPRILWSGSLGQMDAIKVAGVILIHTATGNDSPSSYGSVVYNRKFPISEASSSRVPSMESLRSDNNGHNGTPHKQKTLVPPKMSSRSIK</sequence>
<gene>
    <name evidence="2" type="ORF">BDQ12DRAFT_722937</name>
</gene>
<feature type="region of interest" description="Disordered" evidence="1">
    <location>
        <begin position="88"/>
        <end position="128"/>
    </location>
</feature>